<sequence>MSKLIKNQRGSALALALFLVVIISILGISLISVSSNSLKQVDYERKDQAVFYIAEAGINLAKEDVKLKLRKIEDDAIQEITKWITDQNIYRKANKLPKLTKQMAMEHYVEVVLKEEFDKAIDNGYFSDTSFTISTGKVASIELQPSSADFKVKIISTGTIDSAKERVVDQEIKLRPSLYIDLGDDEEDGSGSGTPPLVSGDWENHTVLTSGNIVFNSSGEIHGDTSLRYGNVIFNNYSGKILTEDGSTGGKINMDSSKQSITPQNQQQKNEWHYPKTILPPLAIDPKSFLPNDFWERTTDKTNQLSAIPLLSKYTLSNGVDLVTNGVLSTEDPKGYLKNNVTFNLTSDTHLSRIRITSNRTITINIDSEVNLLVDDFDMNYGTINVTGNGKLNLYVKKFTALNSTTGFNANTADPSKVNFYYVGSSQFTLNGSTPFYATLFSQSANMSLGSGSKVYGNIISGGSKITFSGSTPTTGQYVIAPNAELIIDGSASIRGSVVADSINFTGNGRIYKGSNLPPLPSGVGPSDGFEVLPDPDGGRLPFEEGSIIEN</sequence>
<evidence type="ECO:0000259" key="3">
    <source>
        <dbReference type="Pfam" id="PF23981"/>
    </source>
</evidence>
<dbReference type="InterPro" id="IPR055729">
    <property type="entry name" value="DUF7305"/>
</dbReference>
<feature type="transmembrane region" description="Helical" evidence="1">
    <location>
        <begin position="12"/>
        <end position="33"/>
    </location>
</feature>
<protein>
    <recommendedName>
        <fullName evidence="6">Type 4 fimbrial biogenesis protein PilX N-terminal domain-containing protein</fullName>
    </recommendedName>
</protein>
<feature type="domain" description="DUF7305" evidence="3">
    <location>
        <begin position="356"/>
        <end position="464"/>
    </location>
</feature>
<accession>A0ABX6D6X6</accession>
<dbReference type="RefSeq" id="WP_369594902.1">
    <property type="nucleotide sequence ID" value="NZ_CP045835.1"/>
</dbReference>
<dbReference type="EMBL" id="CP045835">
    <property type="protein sequence ID" value="QGG50526.1"/>
    <property type="molecule type" value="Genomic_DNA"/>
</dbReference>
<reference evidence="4 5" key="1">
    <citation type="submission" date="2019-11" db="EMBL/GenBank/DDBJ databases">
        <title>Whole Genome Sequencing and Comparative Genomic Analyses of Lysinibacillus pakistanensis LZH-9, a Halotolerant Strain with Excellent COD Removal Capability.</title>
        <authorList>
            <person name="Zhou H."/>
        </authorList>
    </citation>
    <scope>NUCLEOTIDE SEQUENCE [LARGE SCALE GENOMIC DNA]</scope>
    <source>
        <strain evidence="4 5">LZH-9</strain>
    </source>
</reference>
<organism evidence="4 5">
    <name type="scientific">Lysinibacillus pakistanensis</name>
    <dbReference type="NCBI Taxonomy" id="759811"/>
    <lineage>
        <taxon>Bacteria</taxon>
        <taxon>Bacillati</taxon>
        <taxon>Bacillota</taxon>
        <taxon>Bacilli</taxon>
        <taxon>Bacillales</taxon>
        <taxon>Bacillaceae</taxon>
        <taxon>Lysinibacillus</taxon>
    </lineage>
</organism>
<keyword evidence="1" id="KW-0812">Transmembrane</keyword>
<proteinExistence type="predicted"/>
<evidence type="ECO:0000259" key="2">
    <source>
        <dbReference type="Pfam" id="PF14341"/>
    </source>
</evidence>
<dbReference type="Proteomes" id="UP000373269">
    <property type="component" value="Chromosome"/>
</dbReference>
<keyword evidence="5" id="KW-1185">Reference proteome</keyword>
<dbReference type="InterPro" id="IPR025746">
    <property type="entry name" value="PilX_N_dom"/>
</dbReference>
<name>A0ABX6D6X6_9BACI</name>
<keyword evidence="1" id="KW-1133">Transmembrane helix</keyword>
<evidence type="ECO:0008006" key="6">
    <source>
        <dbReference type="Google" id="ProtNLM"/>
    </source>
</evidence>
<dbReference type="Pfam" id="PF14341">
    <property type="entry name" value="PilX_N"/>
    <property type="match status" value="1"/>
</dbReference>
<gene>
    <name evidence="4" type="ORF">GDS87_06000</name>
</gene>
<dbReference type="Pfam" id="PF23981">
    <property type="entry name" value="DUF7305"/>
    <property type="match status" value="1"/>
</dbReference>
<feature type="domain" description="Type 4 fimbrial biogenesis protein PilX N-terminal" evidence="2">
    <location>
        <begin position="9"/>
        <end position="59"/>
    </location>
</feature>
<keyword evidence="1" id="KW-0472">Membrane</keyword>
<evidence type="ECO:0000313" key="4">
    <source>
        <dbReference type="EMBL" id="QGG50526.1"/>
    </source>
</evidence>
<evidence type="ECO:0000256" key="1">
    <source>
        <dbReference type="SAM" id="Phobius"/>
    </source>
</evidence>
<evidence type="ECO:0000313" key="5">
    <source>
        <dbReference type="Proteomes" id="UP000373269"/>
    </source>
</evidence>